<name>A0A7I4XX41_HAECO</name>
<dbReference type="PROSITE" id="PS00211">
    <property type="entry name" value="ABC_TRANSPORTER_1"/>
    <property type="match status" value="1"/>
</dbReference>
<feature type="region of interest" description="Disordered" evidence="11">
    <location>
        <begin position="1"/>
        <end position="31"/>
    </location>
</feature>
<keyword evidence="3" id="KW-0813">Transport</keyword>
<evidence type="ECO:0000256" key="5">
    <source>
        <dbReference type="ARBA" id="ARBA00022741"/>
    </source>
</evidence>
<evidence type="ECO:0000256" key="3">
    <source>
        <dbReference type="ARBA" id="ARBA00022448"/>
    </source>
</evidence>
<dbReference type="Proteomes" id="UP000025227">
    <property type="component" value="Unplaced"/>
</dbReference>
<dbReference type="InterPro" id="IPR036640">
    <property type="entry name" value="ABC1_TM_sf"/>
</dbReference>
<evidence type="ECO:0000256" key="11">
    <source>
        <dbReference type="SAM" id="MobiDB-lite"/>
    </source>
</evidence>
<feature type="transmembrane region" description="Helical" evidence="12">
    <location>
        <begin position="154"/>
        <end position="175"/>
    </location>
</feature>
<sequence>MSNTSTTNSRRAASSKTSRPSYGDHSSNVRDSGKMRRRSLLVALFVVGDVACSLLSMGFYSDSWKFDFNLLFKYLMFIDGYNYFTNPMDFVFLSILRLVFLVTAMSLITFHQDPKAKAMFMPMIGFATFCYSYTLVKMLAFSEDTRMMQYPGPWLSVAWSMIAALLFSLIWYFIITAHDFDYQRLVSERISAITTATRDTSDGEDTSERATRDAESSPILSTAKRISTLEHILALLKYCQNQWMWFTLGFIFLVIYAVARVFIPNFTAQVISNIVKKAGMASLVRSVSIMAVLTMISTISGGLRGGCFDYATALVSRQVRLDLFRSLVDQDITFFDVTKSGEIVSRLTSDCQTMSTTVSTNLNVFLRNGVMLIGALVFMFIMSWRLSMVTFIAIPLVGFITKWYGAYYDKLSEKTQTTIADANQVADEVLSTMRTVRSFACERREADRFEGKLAETLKMNRKKAIAYMGYTWNNEFCDNAILVAVLFYGGHLVMSDMMTTDQLITFLLYQMQLGENLYNIGYVMTGLMECVGASRKVFEYMYREPEILHDGKMKPPLNGHIEFKNVDFTYPSRPNNKVLQSLDLDVEAGRTTALVGPSGGGKSSIVSLIQHFYEPNNGDITIDGVNIKDISHSYYHQKVALVAQEPVLYNGSVRYNILYGCDWATEEDMLRASNTANVHNFVSELENGYETNCGEKGVQMSGGQKQRIAIARALVRNPVVLILDEATSALDAESEALVQEALNRCARERTVLIIAHRLSTIEKADKIAVIDRGRIVQTGSHAQLMSDVNGLYYSLVSKQILSSKIKGDTNENLQKSLETPH</sequence>
<dbReference type="FunFam" id="3.40.50.300:FF:000218">
    <property type="entry name" value="Multidrug ABC transporter ATP-binding protein"/>
    <property type="match status" value="1"/>
</dbReference>
<feature type="transmembrane region" description="Helical" evidence="12">
    <location>
        <begin position="40"/>
        <end position="60"/>
    </location>
</feature>
<keyword evidence="8 12" id="KW-0472">Membrane</keyword>
<dbReference type="OrthoDB" id="6500128at2759"/>
<feature type="transmembrane region" description="Helical" evidence="12">
    <location>
        <begin position="243"/>
        <end position="263"/>
    </location>
</feature>
<dbReference type="NCBIfam" id="TIGR00958">
    <property type="entry name" value="3a01208"/>
    <property type="match status" value="1"/>
</dbReference>
<evidence type="ECO:0000256" key="9">
    <source>
        <dbReference type="ARBA" id="ARBA00034522"/>
    </source>
</evidence>
<evidence type="ECO:0000256" key="1">
    <source>
        <dbReference type="ARBA" id="ARBA00004141"/>
    </source>
</evidence>
<dbReference type="InterPro" id="IPR039421">
    <property type="entry name" value="Type_1_exporter"/>
</dbReference>
<comment type="subcellular location">
    <subcellularLocation>
        <location evidence="1">Membrane</location>
        <topology evidence="1">Multi-pass membrane protein</topology>
    </subcellularLocation>
</comment>
<evidence type="ECO:0000256" key="6">
    <source>
        <dbReference type="ARBA" id="ARBA00022840"/>
    </source>
</evidence>
<dbReference type="InterPro" id="IPR027417">
    <property type="entry name" value="P-loop_NTPase"/>
</dbReference>
<dbReference type="SUPFAM" id="SSF52540">
    <property type="entry name" value="P-loop containing nucleoside triphosphate hydrolases"/>
    <property type="match status" value="1"/>
</dbReference>
<dbReference type="Gene3D" id="1.20.1560.10">
    <property type="entry name" value="ABC transporter type 1, transmembrane domain"/>
    <property type="match status" value="1"/>
</dbReference>
<evidence type="ECO:0000256" key="2">
    <source>
        <dbReference type="ARBA" id="ARBA00006493"/>
    </source>
</evidence>
<feature type="region of interest" description="Disordered" evidence="11">
    <location>
        <begin position="197"/>
        <end position="216"/>
    </location>
</feature>
<dbReference type="Pfam" id="PF00664">
    <property type="entry name" value="ABC_membrane"/>
    <property type="match status" value="1"/>
</dbReference>
<proteinExistence type="inferred from homology"/>
<evidence type="ECO:0000256" key="7">
    <source>
        <dbReference type="ARBA" id="ARBA00022989"/>
    </source>
</evidence>
<evidence type="ECO:0000313" key="16">
    <source>
        <dbReference type="WBParaSite" id="HCON_00018170-00001"/>
    </source>
</evidence>
<feature type="transmembrane region" description="Helical" evidence="12">
    <location>
        <begin position="90"/>
        <end position="108"/>
    </location>
</feature>
<dbReference type="AlphaFoldDB" id="A0A7I4XX41"/>
<dbReference type="WBParaSite" id="HCON_00018170-00001">
    <property type="protein sequence ID" value="HCON_00018170-00001"/>
    <property type="gene ID" value="HCON_00018170"/>
</dbReference>
<keyword evidence="7 12" id="KW-1133">Transmembrane helix</keyword>
<dbReference type="GO" id="GO:0015433">
    <property type="term" value="F:ABC-type peptide antigen transporter activity"/>
    <property type="evidence" value="ECO:0007669"/>
    <property type="project" value="UniProtKB-EC"/>
</dbReference>
<feature type="domain" description="ABC transporter" evidence="13">
    <location>
        <begin position="561"/>
        <end position="797"/>
    </location>
</feature>
<evidence type="ECO:0000256" key="10">
    <source>
        <dbReference type="ARBA" id="ARBA00048240"/>
    </source>
</evidence>
<evidence type="ECO:0000259" key="14">
    <source>
        <dbReference type="PROSITE" id="PS50929"/>
    </source>
</evidence>
<evidence type="ECO:0000259" key="13">
    <source>
        <dbReference type="PROSITE" id="PS50893"/>
    </source>
</evidence>
<accession>A0A7I4XX41</accession>
<dbReference type="PROSITE" id="PS50893">
    <property type="entry name" value="ABC_TRANSPORTER_2"/>
    <property type="match status" value="1"/>
</dbReference>
<reference evidence="16" key="1">
    <citation type="submission" date="2020-12" db="UniProtKB">
        <authorList>
            <consortium name="WormBaseParasite"/>
        </authorList>
    </citation>
    <scope>IDENTIFICATION</scope>
    <source>
        <strain evidence="16">MHco3</strain>
    </source>
</reference>
<protein>
    <recommendedName>
        <fullName evidence="9">ABC-type antigen peptide transporter</fullName>
        <ecNumber evidence="9">7.4.2.14</ecNumber>
    </recommendedName>
</protein>
<dbReference type="OMA" id="IEYIFHA"/>
<comment type="similarity">
    <text evidence="2">Belongs to the ABC transporter superfamily. ABCB family. MHC peptide exporter (TC 3.A.1.209) subfamily.</text>
</comment>
<feature type="transmembrane region" description="Helical" evidence="12">
    <location>
        <begin position="388"/>
        <end position="405"/>
    </location>
</feature>
<dbReference type="InterPro" id="IPR017871">
    <property type="entry name" value="ABC_transporter-like_CS"/>
</dbReference>
<dbReference type="PIRSF" id="PIRSF002773">
    <property type="entry name" value="ABC_prm/ATPase_B"/>
    <property type="match status" value="1"/>
</dbReference>
<dbReference type="FunFam" id="1.20.1560.10:FF:000154">
    <property type="entry name" value="HAlF transporter (PGP related)"/>
    <property type="match status" value="1"/>
</dbReference>
<dbReference type="Gene3D" id="3.40.50.300">
    <property type="entry name" value="P-loop containing nucleotide triphosphate hydrolases"/>
    <property type="match status" value="1"/>
</dbReference>
<dbReference type="GO" id="GO:0016887">
    <property type="term" value="F:ATP hydrolysis activity"/>
    <property type="evidence" value="ECO:0007669"/>
    <property type="project" value="InterPro"/>
</dbReference>
<keyword evidence="5" id="KW-0547">Nucleotide-binding</keyword>
<feature type="compositionally biased region" description="Low complexity" evidence="11">
    <location>
        <begin position="1"/>
        <end position="21"/>
    </location>
</feature>
<dbReference type="PANTHER" id="PTHR43394:SF19">
    <property type="entry name" value="ABC TRANSPORTER B FAMILY"/>
    <property type="match status" value="1"/>
</dbReference>
<feature type="transmembrane region" description="Helical" evidence="12">
    <location>
        <begin position="120"/>
        <end position="142"/>
    </location>
</feature>
<evidence type="ECO:0000313" key="15">
    <source>
        <dbReference type="Proteomes" id="UP000025227"/>
    </source>
</evidence>
<feature type="compositionally biased region" description="Basic and acidic residues" evidence="11">
    <location>
        <begin position="206"/>
        <end position="215"/>
    </location>
</feature>
<comment type="catalytic activity">
    <reaction evidence="10">
        <text>a peptide antigen(in) + ATP + H2O = a peptide antigen(out) + ADP + phosphate + H(+)</text>
        <dbReference type="Rhea" id="RHEA:65972"/>
        <dbReference type="Rhea" id="RHEA-COMP:16941"/>
        <dbReference type="ChEBI" id="CHEBI:15377"/>
        <dbReference type="ChEBI" id="CHEBI:15378"/>
        <dbReference type="ChEBI" id="CHEBI:30616"/>
        <dbReference type="ChEBI" id="CHEBI:43474"/>
        <dbReference type="ChEBI" id="CHEBI:166823"/>
        <dbReference type="ChEBI" id="CHEBI:456216"/>
        <dbReference type="EC" id="7.4.2.14"/>
    </reaction>
    <physiologicalReaction direction="left-to-right" evidence="10">
        <dbReference type="Rhea" id="RHEA:65973"/>
    </physiologicalReaction>
</comment>
<dbReference type="CDD" id="cd18572">
    <property type="entry name" value="ABC_6TM_TAP"/>
    <property type="match status" value="1"/>
</dbReference>
<dbReference type="InterPro" id="IPR003593">
    <property type="entry name" value="AAA+_ATPase"/>
</dbReference>
<dbReference type="SUPFAM" id="SSF90123">
    <property type="entry name" value="ABC transporter transmembrane region"/>
    <property type="match status" value="1"/>
</dbReference>
<dbReference type="Pfam" id="PF00005">
    <property type="entry name" value="ABC_tran"/>
    <property type="match status" value="1"/>
</dbReference>
<dbReference type="PANTHER" id="PTHR43394">
    <property type="entry name" value="ATP-DEPENDENT PERMEASE MDL1, MITOCHONDRIAL"/>
    <property type="match status" value="1"/>
</dbReference>
<feature type="domain" description="ABC transmembrane type-1" evidence="14">
    <location>
        <begin position="248"/>
        <end position="529"/>
    </location>
</feature>
<dbReference type="InterPro" id="IPR011527">
    <property type="entry name" value="ABC1_TM_dom"/>
</dbReference>
<dbReference type="CDD" id="cd03249">
    <property type="entry name" value="ABC_MTABC3_MDL1_MDL2"/>
    <property type="match status" value="1"/>
</dbReference>
<dbReference type="GO" id="GO:0005524">
    <property type="term" value="F:ATP binding"/>
    <property type="evidence" value="ECO:0007669"/>
    <property type="project" value="UniProtKB-KW"/>
</dbReference>
<dbReference type="PROSITE" id="PS50929">
    <property type="entry name" value="ABC_TM1F"/>
    <property type="match status" value="1"/>
</dbReference>
<keyword evidence="4 12" id="KW-0812">Transmembrane</keyword>
<keyword evidence="15" id="KW-1185">Reference proteome</keyword>
<feature type="transmembrane region" description="Helical" evidence="12">
    <location>
        <begin position="364"/>
        <end position="382"/>
    </location>
</feature>
<dbReference type="InterPro" id="IPR003439">
    <property type="entry name" value="ABC_transporter-like_ATP-bd"/>
</dbReference>
<dbReference type="GO" id="GO:0015421">
    <property type="term" value="F:ABC-type oligopeptide transporter activity"/>
    <property type="evidence" value="ECO:0007669"/>
    <property type="project" value="TreeGrafter"/>
</dbReference>
<feature type="transmembrane region" description="Helical" evidence="12">
    <location>
        <begin position="283"/>
        <end position="303"/>
    </location>
</feature>
<dbReference type="SMART" id="SM00382">
    <property type="entry name" value="AAA"/>
    <property type="match status" value="1"/>
</dbReference>
<evidence type="ECO:0000256" key="8">
    <source>
        <dbReference type="ARBA" id="ARBA00023136"/>
    </source>
</evidence>
<keyword evidence="6" id="KW-0067">ATP-binding</keyword>
<dbReference type="InterPro" id="IPR013305">
    <property type="entry name" value="ABC_Tap-like"/>
</dbReference>
<evidence type="ECO:0000256" key="12">
    <source>
        <dbReference type="SAM" id="Phobius"/>
    </source>
</evidence>
<evidence type="ECO:0000256" key="4">
    <source>
        <dbReference type="ARBA" id="ARBA00022692"/>
    </source>
</evidence>
<dbReference type="GO" id="GO:0016020">
    <property type="term" value="C:membrane"/>
    <property type="evidence" value="ECO:0007669"/>
    <property type="project" value="UniProtKB-SubCell"/>
</dbReference>
<dbReference type="EC" id="7.4.2.14" evidence="9"/>
<organism evidence="15 16">
    <name type="scientific">Haemonchus contortus</name>
    <name type="common">Barber pole worm</name>
    <dbReference type="NCBI Taxonomy" id="6289"/>
    <lineage>
        <taxon>Eukaryota</taxon>
        <taxon>Metazoa</taxon>
        <taxon>Ecdysozoa</taxon>
        <taxon>Nematoda</taxon>
        <taxon>Chromadorea</taxon>
        <taxon>Rhabditida</taxon>
        <taxon>Rhabditina</taxon>
        <taxon>Rhabditomorpha</taxon>
        <taxon>Strongyloidea</taxon>
        <taxon>Trichostrongylidae</taxon>
        <taxon>Haemonchus</taxon>
    </lineage>
</organism>